<keyword evidence="3" id="KW-1185">Reference proteome</keyword>
<accession>A0ABQ4YR11</accession>
<dbReference type="Proteomes" id="UP001151760">
    <property type="component" value="Unassembled WGS sequence"/>
</dbReference>
<proteinExistence type="predicted"/>
<reference evidence="2" key="2">
    <citation type="submission" date="2022-01" db="EMBL/GenBank/DDBJ databases">
        <authorList>
            <person name="Yamashiro T."/>
            <person name="Shiraishi A."/>
            <person name="Satake H."/>
            <person name="Nakayama K."/>
        </authorList>
    </citation>
    <scope>NUCLEOTIDE SEQUENCE</scope>
</reference>
<feature type="compositionally biased region" description="Basic and acidic residues" evidence="1">
    <location>
        <begin position="104"/>
        <end position="117"/>
    </location>
</feature>
<reference evidence="2" key="1">
    <citation type="journal article" date="2022" name="Int. J. Mol. Sci.">
        <title>Draft Genome of Tanacetum Coccineum: Genomic Comparison of Closely Related Tanacetum-Family Plants.</title>
        <authorList>
            <person name="Yamashiro T."/>
            <person name="Shiraishi A."/>
            <person name="Nakayama K."/>
            <person name="Satake H."/>
        </authorList>
    </citation>
    <scope>NUCLEOTIDE SEQUENCE</scope>
</reference>
<evidence type="ECO:0000313" key="2">
    <source>
        <dbReference type="EMBL" id="GJS80278.1"/>
    </source>
</evidence>
<name>A0ABQ4YR11_9ASTR</name>
<evidence type="ECO:0000313" key="3">
    <source>
        <dbReference type="Proteomes" id="UP001151760"/>
    </source>
</evidence>
<evidence type="ECO:0000256" key="1">
    <source>
        <dbReference type="SAM" id="MobiDB-lite"/>
    </source>
</evidence>
<sequence length="164" mass="18246">MAERPDLDEDKGGKLIDPTTFRGMGVIDTVEVLLDSAQFLGHRAFSWSSKKQKSLPEHNLQLPKSNKHCKGFGIMCGVAYARQTWISSATPSSDLYSSQSRTSLDAKKTPQEQEQSTKKAPGNNGNTVREARMIFTTAEKGHGCYMCKEPKRKMDISVLKDNAY</sequence>
<feature type="region of interest" description="Disordered" evidence="1">
    <location>
        <begin position="90"/>
        <end position="128"/>
    </location>
</feature>
<gene>
    <name evidence="2" type="ORF">Tco_0730159</name>
</gene>
<feature type="compositionally biased region" description="Polar residues" evidence="1">
    <location>
        <begin position="90"/>
        <end position="103"/>
    </location>
</feature>
<comment type="caution">
    <text evidence="2">The sequence shown here is derived from an EMBL/GenBank/DDBJ whole genome shotgun (WGS) entry which is preliminary data.</text>
</comment>
<protein>
    <submittedName>
        <fullName evidence="2">Uncharacterized protein</fullName>
    </submittedName>
</protein>
<dbReference type="EMBL" id="BQNB010010659">
    <property type="protein sequence ID" value="GJS80278.1"/>
    <property type="molecule type" value="Genomic_DNA"/>
</dbReference>
<organism evidence="2 3">
    <name type="scientific">Tanacetum coccineum</name>
    <dbReference type="NCBI Taxonomy" id="301880"/>
    <lineage>
        <taxon>Eukaryota</taxon>
        <taxon>Viridiplantae</taxon>
        <taxon>Streptophyta</taxon>
        <taxon>Embryophyta</taxon>
        <taxon>Tracheophyta</taxon>
        <taxon>Spermatophyta</taxon>
        <taxon>Magnoliopsida</taxon>
        <taxon>eudicotyledons</taxon>
        <taxon>Gunneridae</taxon>
        <taxon>Pentapetalae</taxon>
        <taxon>asterids</taxon>
        <taxon>campanulids</taxon>
        <taxon>Asterales</taxon>
        <taxon>Asteraceae</taxon>
        <taxon>Asteroideae</taxon>
        <taxon>Anthemideae</taxon>
        <taxon>Anthemidinae</taxon>
        <taxon>Tanacetum</taxon>
    </lineage>
</organism>